<dbReference type="AlphaFoldDB" id="A0A645CJG9"/>
<reference evidence="1" key="1">
    <citation type="submission" date="2019-08" db="EMBL/GenBank/DDBJ databases">
        <authorList>
            <person name="Kucharzyk K."/>
            <person name="Murdoch R.W."/>
            <person name="Higgins S."/>
            <person name="Loffler F."/>
        </authorList>
    </citation>
    <scope>NUCLEOTIDE SEQUENCE</scope>
</reference>
<name>A0A645CJG9_9ZZZZ</name>
<organism evidence="1">
    <name type="scientific">bioreactor metagenome</name>
    <dbReference type="NCBI Taxonomy" id="1076179"/>
    <lineage>
        <taxon>unclassified sequences</taxon>
        <taxon>metagenomes</taxon>
        <taxon>ecological metagenomes</taxon>
    </lineage>
</organism>
<comment type="caution">
    <text evidence="1">The sequence shown here is derived from an EMBL/GenBank/DDBJ whole genome shotgun (WGS) entry which is preliminary data.</text>
</comment>
<accession>A0A645CJG9</accession>
<sequence length="155" mass="17712">MTALREDHREAVCVLFAQRADGLLRLRCFAARAHRQHRNLHASIAKELAQVNPLFIERDIGLQRDARAVGDHLLRLLRRESPIFCLQTQQRGVFDCAVGHPRELCKAACAAFACAEPGAEEHRAGKERLVLAHEFYRKLRADGMPHHQHISNRER</sequence>
<protein>
    <submittedName>
        <fullName evidence="1">Uncharacterized protein</fullName>
    </submittedName>
</protein>
<dbReference type="EMBL" id="VSSQ01027718">
    <property type="protein sequence ID" value="MPM77100.1"/>
    <property type="molecule type" value="Genomic_DNA"/>
</dbReference>
<gene>
    <name evidence="1" type="ORF">SDC9_124100</name>
</gene>
<proteinExistence type="predicted"/>
<evidence type="ECO:0000313" key="1">
    <source>
        <dbReference type="EMBL" id="MPM77100.1"/>
    </source>
</evidence>